<dbReference type="AlphaFoldDB" id="A0A0B7N5L7"/>
<dbReference type="OrthoDB" id="1470711at2759"/>
<evidence type="ECO:0000313" key="1">
    <source>
        <dbReference type="EMBL" id="CEP10733.1"/>
    </source>
</evidence>
<reference evidence="1 2" key="1">
    <citation type="submission" date="2014-09" db="EMBL/GenBank/DDBJ databases">
        <authorList>
            <person name="Ellenberger Sabrina"/>
        </authorList>
    </citation>
    <scope>NUCLEOTIDE SEQUENCE [LARGE SCALE GENOMIC DNA]</scope>
    <source>
        <strain evidence="1 2">CBS 412.66</strain>
    </source>
</reference>
<proteinExistence type="predicted"/>
<name>A0A0B7N5L7_9FUNG</name>
<dbReference type="EMBL" id="LN725192">
    <property type="protein sequence ID" value="CEP10733.1"/>
    <property type="molecule type" value="Genomic_DNA"/>
</dbReference>
<gene>
    <name evidence="1" type="primary">PARPA_04498.1 scaffold 14269</name>
</gene>
<sequence length="119" mass="13749">MHCIFPKISSHRLECIYLVVSSQYKEGMRVSQPAEMRNPAGVRVTLATPLNEWSEAKYSVNEIQRISNNSKGLIALQDCAILIRKRSLSHYFESALKKRFIPFDIVDLPESQYLYLEID</sequence>
<organism evidence="1 2">
    <name type="scientific">Parasitella parasitica</name>
    <dbReference type="NCBI Taxonomy" id="35722"/>
    <lineage>
        <taxon>Eukaryota</taxon>
        <taxon>Fungi</taxon>
        <taxon>Fungi incertae sedis</taxon>
        <taxon>Mucoromycota</taxon>
        <taxon>Mucoromycotina</taxon>
        <taxon>Mucoromycetes</taxon>
        <taxon>Mucorales</taxon>
        <taxon>Mucorineae</taxon>
        <taxon>Mucoraceae</taxon>
        <taxon>Parasitella</taxon>
    </lineage>
</organism>
<evidence type="ECO:0000313" key="2">
    <source>
        <dbReference type="Proteomes" id="UP000054107"/>
    </source>
</evidence>
<protein>
    <submittedName>
        <fullName evidence="1">Uncharacterized protein</fullName>
    </submittedName>
</protein>
<keyword evidence="2" id="KW-1185">Reference proteome</keyword>
<accession>A0A0B7N5L7</accession>
<dbReference type="Gene3D" id="3.40.50.300">
    <property type="entry name" value="P-loop containing nucleotide triphosphate hydrolases"/>
    <property type="match status" value="1"/>
</dbReference>
<dbReference type="Proteomes" id="UP000054107">
    <property type="component" value="Unassembled WGS sequence"/>
</dbReference>
<dbReference type="InterPro" id="IPR027417">
    <property type="entry name" value="P-loop_NTPase"/>
</dbReference>
<dbReference type="SUPFAM" id="SSF52540">
    <property type="entry name" value="P-loop containing nucleoside triphosphate hydrolases"/>
    <property type="match status" value="1"/>
</dbReference>